<evidence type="ECO:0000313" key="2">
    <source>
        <dbReference type="Proteomes" id="UP000256220"/>
    </source>
</evidence>
<sequence length="74" mass="8294">MTADPPHLPPSDENLEKLIDALTERFPAGREEVEAIAHRHFTELGSHAPVDAYLLQLTEGKTADELRARYPAHH</sequence>
<reference evidence="1 2" key="1">
    <citation type="journal article" date="2014" name="Genome Announc.">
        <title>Draft Genome Sequence of Amycolatopsis lurida NRRL 2430, Producer of the Glycopeptide Family Antibiotic Ristocetin.</title>
        <authorList>
            <person name="Kwun M.J."/>
            <person name="Hong H.J."/>
        </authorList>
    </citation>
    <scope>NUCLEOTIDE SEQUENCE [LARGE SCALE GENOMIC DNA]</scope>
    <source>
        <strain evidence="1 2">NRRL 2430</strain>
    </source>
</reference>
<evidence type="ECO:0000313" key="1">
    <source>
        <dbReference type="EMBL" id="KFU80359.1"/>
    </source>
</evidence>
<proteinExistence type="predicted"/>
<gene>
    <name evidence="1" type="ORF">BB31_16170</name>
</gene>
<organism evidence="1 2">
    <name type="scientific">Amycolatopsis lurida NRRL 2430</name>
    <dbReference type="NCBI Taxonomy" id="1460371"/>
    <lineage>
        <taxon>Bacteria</taxon>
        <taxon>Bacillati</taxon>
        <taxon>Actinomycetota</taxon>
        <taxon>Actinomycetes</taxon>
        <taxon>Pseudonocardiales</taxon>
        <taxon>Pseudonocardiaceae</taxon>
        <taxon>Amycolatopsis</taxon>
    </lineage>
</organism>
<dbReference type="EMBL" id="JFBM01000012">
    <property type="protein sequence ID" value="KFU80359.1"/>
    <property type="molecule type" value="Genomic_DNA"/>
</dbReference>
<dbReference type="Gene3D" id="1.10.8.1060">
    <property type="entry name" value="Corynebacterium glutamicum thioredoxin-dependent arsenate reductase, N-terminal domain"/>
    <property type="match status" value="1"/>
</dbReference>
<protein>
    <submittedName>
        <fullName evidence="1">Uncharacterized protein</fullName>
    </submittedName>
</protein>
<dbReference type="RefSeq" id="WP_034311505.1">
    <property type="nucleotide sequence ID" value="NZ_JFBM01000012.1"/>
</dbReference>
<accession>A0A2P2FUH8</accession>
<dbReference type="AlphaFoldDB" id="A0A2P2FUH8"/>
<dbReference type="Proteomes" id="UP000256220">
    <property type="component" value="Unassembled WGS sequence"/>
</dbReference>
<keyword evidence="2" id="KW-1185">Reference proteome</keyword>
<comment type="caution">
    <text evidence="1">The sequence shown here is derived from an EMBL/GenBank/DDBJ whole genome shotgun (WGS) entry which is preliminary data.</text>
</comment>
<name>A0A2P2FUH8_AMYLU</name>